<name>A0ABQ9LM73_HEVBR</name>
<evidence type="ECO:0008006" key="4">
    <source>
        <dbReference type="Google" id="ProtNLM"/>
    </source>
</evidence>
<evidence type="ECO:0000256" key="1">
    <source>
        <dbReference type="SAM" id="MobiDB-lite"/>
    </source>
</evidence>
<accession>A0ABQ9LM73</accession>
<evidence type="ECO:0000313" key="3">
    <source>
        <dbReference type="Proteomes" id="UP001174677"/>
    </source>
</evidence>
<reference evidence="2" key="1">
    <citation type="journal article" date="2023" name="Plant Biotechnol. J.">
        <title>Chromosome-level wild Hevea brasiliensis genome provides new tools for genomic-assisted breeding and valuable loci to elevate rubber yield.</title>
        <authorList>
            <person name="Cheng H."/>
            <person name="Song X."/>
            <person name="Hu Y."/>
            <person name="Wu T."/>
            <person name="Yang Q."/>
            <person name="An Z."/>
            <person name="Feng S."/>
            <person name="Deng Z."/>
            <person name="Wu W."/>
            <person name="Zeng X."/>
            <person name="Tu M."/>
            <person name="Wang X."/>
            <person name="Huang H."/>
        </authorList>
    </citation>
    <scope>NUCLEOTIDE SEQUENCE</scope>
    <source>
        <strain evidence="2">MT/VB/25A 57/8</strain>
    </source>
</reference>
<dbReference type="EMBL" id="JARPOI010000011">
    <property type="protein sequence ID" value="KAJ9168388.1"/>
    <property type="molecule type" value="Genomic_DNA"/>
</dbReference>
<organism evidence="2 3">
    <name type="scientific">Hevea brasiliensis</name>
    <name type="common">Para rubber tree</name>
    <name type="synonym">Siphonia brasiliensis</name>
    <dbReference type="NCBI Taxonomy" id="3981"/>
    <lineage>
        <taxon>Eukaryota</taxon>
        <taxon>Viridiplantae</taxon>
        <taxon>Streptophyta</taxon>
        <taxon>Embryophyta</taxon>
        <taxon>Tracheophyta</taxon>
        <taxon>Spermatophyta</taxon>
        <taxon>Magnoliopsida</taxon>
        <taxon>eudicotyledons</taxon>
        <taxon>Gunneridae</taxon>
        <taxon>Pentapetalae</taxon>
        <taxon>rosids</taxon>
        <taxon>fabids</taxon>
        <taxon>Malpighiales</taxon>
        <taxon>Euphorbiaceae</taxon>
        <taxon>Crotonoideae</taxon>
        <taxon>Micrandreae</taxon>
        <taxon>Hevea</taxon>
    </lineage>
</organism>
<dbReference type="Proteomes" id="UP001174677">
    <property type="component" value="Chromosome 11"/>
</dbReference>
<feature type="region of interest" description="Disordered" evidence="1">
    <location>
        <begin position="63"/>
        <end position="82"/>
    </location>
</feature>
<sequence length="117" mass="13623">MWIQEVGHDIKWPRKLKADNLGRRDQNKYCHFHDDHGHTTDECRQLKDEIEWLIREGSLKKFARDGKTHRKEESLANKEPPKPNLEELVGIINVIAGGLDECKVRGKRPAKAIKFSQ</sequence>
<evidence type="ECO:0000313" key="2">
    <source>
        <dbReference type="EMBL" id="KAJ9168388.1"/>
    </source>
</evidence>
<proteinExistence type="predicted"/>
<keyword evidence="3" id="KW-1185">Reference proteome</keyword>
<gene>
    <name evidence="2" type="ORF">P3X46_019918</name>
</gene>
<comment type="caution">
    <text evidence="2">The sequence shown here is derived from an EMBL/GenBank/DDBJ whole genome shotgun (WGS) entry which is preliminary data.</text>
</comment>
<protein>
    <recommendedName>
        <fullName evidence="4">Reverse transcriptase domain-containing protein</fullName>
    </recommendedName>
</protein>